<dbReference type="InterPro" id="IPR018275">
    <property type="entry name" value="Ribosomal_bS18_CS"/>
</dbReference>
<evidence type="ECO:0000256" key="3">
    <source>
        <dbReference type="ARBA" id="ARBA00023274"/>
    </source>
</evidence>
<dbReference type="InterPro" id="IPR001648">
    <property type="entry name" value="Ribosomal_bS18"/>
</dbReference>
<dbReference type="InterPro" id="IPR036870">
    <property type="entry name" value="Ribosomal_bS18_sf"/>
</dbReference>
<gene>
    <name evidence="5 8" type="primary">rpsR</name>
    <name evidence="8" type="ORF">LSG31_22745</name>
</gene>
<keyword evidence="2 5" id="KW-0689">Ribosomal protein</keyword>
<protein>
    <recommendedName>
        <fullName evidence="4 5">Small ribosomal subunit protein bS18</fullName>
    </recommendedName>
</protein>
<dbReference type="PRINTS" id="PR00974">
    <property type="entry name" value="RIBOSOMALS18"/>
</dbReference>
<comment type="similarity">
    <text evidence="1 5 6">Belongs to the bacterial ribosomal protein bS18 family.</text>
</comment>
<reference evidence="8" key="1">
    <citation type="submission" date="2021-12" db="EMBL/GenBank/DDBJ databases">
        <title>Alicyclobacillaceae gen. nov., sp. nov., isolated from chalcocite enrichment system.</title>
        <authorList>
            <person name="Jiang Z."/>
        </authorList>
    </citation>
    <scope>NUCLEOTIDE SEQUENCE</scope>
    <source>
        <strain evidence="8">MYW30-H2</strain>
    </source>
</reference>
<organism evidence="8 9">
    <name type="scientific">Fodinisporobacter ferrooxydans</name>
    <dbReference type="NCBI Taxonomy" id="2901836"/>
    <lineage>
        <taxon>Bacteria</taxon>
        <taxon>Bacillati</taxon>
        <taxon>Bacillota</taxon>
        <taxon>Bacilli</taxon>
        <taxon>Bacillales</taxon>
        <taxon>Alicyclobacillaceae</taxon>
        <taxon>Fodinisporobacter</taxon>
    </lineage>
</organism>
<dbReference type="EMBL" id="CP089291">
    <property type="protein sequence ID" value="UOF90636.1"/>
    <property type="molecule type" value="Genomic_DNA"/>
</dbReference>
<evidence type="ECO:0000256" key="7">
    <source>
        <dbReference type="SAM" id="MobiDB-lite"/>
    </source>
</evidence>
<dbReference type="HAMAP" id="MF_00270">
    <property type="entry name" value="Ribosomal_bS18"/>
    <property type="match status" value="1"/>
</dbReference>
<evidence type="ECO:0000256" key="2">
    <source>
        <dbReference type="ARBA" id="ARBA00022980"/>
    </source>
</evidence>
<dbReference type="Pfam" id="PF01084">
    <property type="entry name" value="Ribosomal_S18"/>
    <property type="match status" value="1"/>
</dbReference>
<dbReference type="NCBIfam" id="TIGR00165">
    <property type="entry name" value="S18"/>
    <property type="match status" value="1"/>
</dbReference>
<keyword evidence="5" id="KW-0699">rRNA-binding</keyword>
<dbReference type="Gene3D" id="4.10.640.10">
    <property type="entry name" value="Ribosomal protein S18"/>
    <property type="match status" value="1"/>
</dbReference>
<proteinExistence type="inferred from homology"/>
<dbReference type="Proteomes" id="UP000830167">
    <property type="component" value="Chromosome"/>
</dbReference>
<sequence>MSEQQREQREQREPRSGGFNKKKRGKRRKVCNFCVDKVKFIDYKDTHRLSRYVSERGKILPRRITGSCAVHQRELTRAIKNARIVALMPYTVES</sequence>
<feature type="region of interest" description="Disordered" evidence="7">
    <location>
        <begin position="1"/>
        <end position="27"/>
    </location>
</feature>
<comment type="function">
    <text evidence="5">Binds as a heterodimer with protein bS6 to the central domain of the 16S rRNA, where it helps stabilize the platform of the 30S subunit.</text>
</comment>
<evidence type="ECO:0000313" key="9">
    <source>
        <dbReference type="Proteomes" id="UP000830167"/>
    </source>
</evidence>
<comment type="subunit">
    <text evidence="5">Part of the 30S ribosomal subunit. Forms a tight heterodimer with protein bS6.</text>
</comment>
<evidence type="ECO:0000256" key="5">
    <source>
        <dbReference type="HAMAP-Rule" id="MF_00270"/>
    </source>
</evidence>
<keyword evidence="9" id="KW-1185">Reference proteome</keyword>
<dbReference type="RefSeq" id="WP_347437335.1">
    <property type="nucleotide sequence ID" value="NZ_CP089291.1"/>
</dbReference>
<dbReference type="PANTHER" id="PTHR13479:SF40">
    <property type="entry name" value="SMALL RIBOSOMAL SUBUNIT PROTEIN BS18M"/>
    <property type="match status" value="1"/>
</dbReference>
<keyword evidence="3 5" id="KW-0687">Ribonucleoprotein</keyword>
<dbReference type="SUPFAM" id="SSF46911">
    <property type="entry name" value="Ribosomal protein S18"/>
    <property type="match status" value="1"/>
</dbReference>
<evidence type="ECO:0000256" key="1">
    <source>
        <dbReference type="ARBA" id="ARBA00005589"/>
    </source>
</evidence>
<evidence type="ECO:0000256" key="4">
    <source>
        <dbReference type="ARBA" id="ARBA00035141"/>
    </source>
</evidence>
<feature type="compositionally biased region" description="Basic and acidic residues" evidence="7">
    <location>
        <begin position="1"/>
        <end position="15"/>
    </location>
</feature>
<evidence type="ECO:0000256" key="6">
    <source>
        <dbReference type="RuleBase" id="RU003910"/>
    </source>
</evidence>
<accession>A0ABY4CN26</accession>
<dbReference type="PANTHER" id="PTHR13479">
    <property type="entry name" value="30S RIBOSOMAL PROTEIN S18"/>
    <property type="match status" value="1"/>
</dbReference>
<evidence type="ECO:0000313" key="8">
    <source>
        <dbReference type="EMBL" id="UOF90636.1"/>
    </source>
</evidence>
<keyword evidence="5" id="KW-0694">RNA-binding</keyword>
<name>A0ABY4CN26_9BACL</name>
<dbReference type="PROSITE" id="PS00057">
    <property type="entry name" value="RIBOSOMAL_S18"/>
    <property type="match status" value="1"/>
</dbReference>
<dbReference type="GO" id="GO:0005840">
    <property type="term" value="C:ribosome"/>
    <property type="evidence" value="ECO:0007669"/>
    <property type="project" value="UniProtKB-KW"/>
</dbReference>